<dbReference type="Proteomes" id="UP000799777">
    <property type="component" value="Unassembled WGS sequence"/>
</dbReference>
<gene>
    <name evidence="1" type="ORF">EK21DRAFT_97746</name>
</gene>
<evidence type="ECO:0000313" key="1">
    <source>
        <dbReference type="EMBL" id="KAF2033932.1"/>
    </source>
</evidence>
<reference evidence="1" key="1">
    <citation type="journal article" date="2020" name="Stud. Mycol.">
        <title>101 Dothideomycetes genomes: a test case for predicting lifestyles and emergence of pathogens.</title>
        <authorList>
            <person name="Haridas S."/>
            <person name="Albert R."/>
            <person name="Binder M."/>
            <person name="Bloem J."/>
            <person name="Labutti K."/>
            <person name="Salamov A."/>
            <person name="Andreopoulos B."/>
            <person name="Baker S."/>
            <person name="Barry K."/>
            <person name="Bills G."/>
            <person name="Bluhm B."/>
            <person name="Cannon C."/>
            <person name="Castanera R."/>
            <person name="Culley D."/>
            <person name="Daum C."/>
            <person name="Ezra D."/>
            <person name="Gonzalez J."/>
            <person name="Henrissat B."/>
            <person name="Kuo A."/>
            <person name="Liang C."/>
            <person name="Lipzen A."/>
            <person name="Lutzoni F."/>
            <person name="Magnuson J."/>
            <person name="Mondo S."/>
            <person name="Nolan M."/>
            <person name="Ohm R."/>
            <person name="Pangilinan J."/>
            <person name="Park H.-J."/>
            <person name="Ramirez L."/>
            <person name="Alfaro M."/>
            <person name="Sun H."/>
            <person name="Tritt A."/>
            <person name="Yoshinaga Y."/>
            <person name="Zwiers L.-H."/>
            <person name="Turgeon B."/>
            <person name="Goodwin S."/>
            <person name="Spatafora J."/>
            <person name="Crous P."/>
            <person name="Grigoriev I."/>
        </authorList>
    </citation>
    <scope>NUCLEOTIDE SEQUENCE</scope>
    <source>
        <strain evidence="1">CBS 110217</strain>
    </source>
</reference>
<sequence length="319" mass="35150">MFDQALPSAAGSPPNVTLNVTQMRLIHHYTTVTAKTLAHNPDSERVFATNVIPISFSYPSLLHAVLALAALHISRIEGPSSPTYAAYRLLADKHHDAALGDFPASVRDIDSTNWKAVLMFAGALYPLSCTIAIRASENSELAFANFLSNFALTRRVRPMMKQSELGLLMPDDIKGVNWATMEAPADTELVQSRKFSEVVHHLYPPDIVDAYGHAINILELTFAVAAASPNPPSDALLKIWIHFVSDRYVERLSEGQPGSLVILAHYAVLLRRSEQYWYLEGVTEQIMNIANALVPLEWGSWLQWPRTQILGGSVGPVLG</sequence>
<evidence type="ECO:0000313" key="2">
    <source>
        <dbReference type="Proteomes" id="UP000799777"/>
    </source>
</evidence>
<dbReference type="PANTHER" id="PTHR47784">
    <property type="entry name" value="STEROL UPTAKE CONTROL PROTEIN 2"/>
    <property type="match status" value="1"/>
</dbReference>
<dbReference type="PANTHER" id="PTHR47784:SF4">
    <property type="entry name" value="ZN(II)2CYS6 TRANSCRIPTION FACTOR (EUROFUNG)"/>
    <property type="match status" value="1"/>
</dbReference>
<dbReference type="OrthoDB" id="5386330at2759"/>
<accession>A0A9P4LRN9</accession>
<name>A0A9P4LRN9_9PLEO</name>
<organism evidence="1 2">
    <name type="scientific">Setomelanomma holmii</name>
    <dbReference type="NCBI Taxonomy" id="210430"/>
    <lineage>
        <taxon>Eukaryota</taxon>
        <taxon>Fungi</taxon>
        <taxon>Dikarya</taxon>
        <taxon>Ascomycota</taxon>
        <taxon>Pezizomycotina</taxon>
        <taxon>Dothideomycetes</taxon>
        <taxon>Pleosporomycetidae</taxon>
        <taxon>Pleosporales</taxon>
        <taxon>Pleosporineae</taxon>
        <taxon>Phaeosphaeriaceae</taxon>
        <taxon>Setomelanomma</taxon>
    </lineage>
</organism>
<dbReference type="InterPro" id="IPR021858">
    <property type="entry name" value="Fun_TF"/>
</dbReference>
<dbReference type="AlphaFoldDB" id="A0A9P4LRN9"/>
<dbReference type="InterPro" id="IPR053157">
    <property type="entry name" value="Sterol_Uptake_Regulator"/>
</dbReference>
<comment type="caution">
    <text evidence="1">The sequence shown here is derived from an EMBL/GenBank/DDBJ whole genome shotgun (WGS) entry which is preliminary data.</text>
</comment>
<proteinExistence type="predicted"/>
<dbReference type="GO" id="GO:0001228">
    <property type="term" value="F:DNA-binding transcription activator activity, RNA polymerase II-specific"/>
    <property type="evidence" value="ECO:0007669"/>
    <property type="project" value="TreeGrafter"/>
</dbReference>
<keyword evidence="2" id="KW-1185">Reference proteome</keyword>
<dbReference type="Pfam" id="PF11951">
    <property type="entry name" value="Fungal_trans_2"/>
    <property type="match status" value="1"/>
</dbReference>
<dbReference type="EMBL" id="ML978163">
    <property type="protein sequence ID" value="KAF2033932.1"/>
    <property type="molecule type" value="Genomic_DNA"/>
</dbReference>
<protein>
    <submittedName>
        <fullName evidence="1">Uncharacterized protein</fullName>
    </submittedName>
</protein>